<dbReference type="Gene3D" id="3.30.40.220">
    <property type="match status" value="1"/>
</dbReference>
<accession>M1HW69</accession>
<reference evidence="2 3" key="1">
    <citation type="submission" date="2012-10" db="EMBL/GenBank/DDBJ databases">
        <title>Towards defining the chloroviruses: a genomic journey through a genus of large DNA viruses.</title>
        <authorList>
            <person name="Jeanniard A."/>
            <person name="Dunigan D.D."/>
            <person name="Gurnon J.R."/>
            <person name="Agarkova I."/>
            <person name="Kang M."/>
            <person name="Vitek J."/>
            <person name="Duncan G."/>
            <person name="McClung O.W."/>
            <person name="Larsen M."/>
            <person name="Claverie J.-M."/>
            <person name="Van Etten J.L."/>
            <person name="Blanc G."/>
        </authorList>
    </citation>
    <scope>NUCLEOTIDE SEQUENCE [LARGE SCALE GENOMIC DNA]</scope>
</reference>
<feature type="region of interest" description="Disordered" evidence="1">
    <location>
        <begin position="38"/>
        <end position="57"/>
    </location>
</feature>
<protein>
    <recommendedName>
        <fullName evidence="4">HNH endonuclease</fullName>
    </recommendedName>
</protein>
<evidence type="ECO:0000313" key="2">
    <source>
        <dbReference type="EMBL" id="AGE53966.1"/>
    </source>
</evidence>
<evidence type="ECO:0000256" key="1">
    <source>
        <dbReference type="SAM" id="MobiDB-lite"/>
    </source>
</evidence>
<organism evidence="2 3">
    <name type="scientific">Paramecium bursaria Chlorella virus IL3A</name>
    <name type="common">PBCV-IL3A</name>
    <dbReference type="NCBI Taxonomy" id="46019"/>
    <lineage>
        <taxon>Viruses</taxon>
        <taxon>Varidnaviria</taxon>
        <taxon>Bamfordvirae</taxon>
        <taxon>Nucleocytoviricota</taxon>
        <taxon>Megaviricetes</taxon>
        <taxon>Algavirales</taxon>
        <taxon>Phycodnaviridae</taxon>
        <taxon>Chlorovirus</taxon>
        <taxon>Chlorovirus illinoense</taxon>
    </lineage>
</organism>
<sequence length="310" mass="36640">MICSRCKNNHTEDTKMCELCKIKNREWDKKRYAKDPEKFRERKRKEREENIDKFRERARERYAEDPEKFREYDRKYHAEDPEKKRERNRLRNATPLGKYQDIKKGAIRRNIPFDITEDFVRIITNEECFYCGQRTSDILRNGIDRLDNTIGYVEDNCVSCCGTCNNMKKCLDAHTFVERCSQVSLHNGHNGNMCVFWNDVKGKSYSSYKSKMKNKDFQLTKEQYVTLCQENCTYCGRMCTETHTNGIDRVDNTRGYILDNCVSCCGSCNIAKGTLNVEEFINKCVLISCKEHDIPKMPRCINIFTRNRPS</sequence>
<name>M1HW69_PBCVI</name>
<proteinExistence type="predicted"/>
<dbReference type="Proteomes" id="UP000247091">
    <property type="component" value="Segment"/>
</dbReference>
<gene>
    <name evidence="2" type="primary">IL-3A_546L</name>
    <name evidence="2" type="ORF">PBCVIL3A_546L</name>
</gene>
<feature type="region of interest" description="Disordered" evidence="1">
    <location>
        <begin position="73"/>
        <end position="93"/>
    </location>
</feature>
<organismHost>
    <name type="scientific">Chlorella</name>
    <dbReference type="NCBI Taxonomy" id="3071"/>
</organismHost>
<evidence type="ECO:0000313" key="3">
    <source>
        <dbReference type="Proteomes" id="UP000247091"/>
    </source>
</evidence>
<dbReference type="Gene3D" id="1.10.30.50">
    <property type="match status" value="1"/>
</dbReference>
<feature type="compositionally biased region" description="Basic and acidic residues" evidence="1">
    <location>
        <begin position="73"/>
        <end position="85"/>
    </location>
</feature>
<dbReference type="EMBL" id="JX997169">
    <property type="protein sequence ID" value="AGE53966.1"/>
    <property type="molecule type" value="Genomic_DNA"/>
</dbReference>
<evidence type="ECO:0008006" key="4">
    <source>
        <dbReference type="Google" id="ProtNLM"/>
    </source>
</evidence>